<keyword evidence="4" id="KW-1185">Reference proteome</keyword>
<dbReference type="EMBL" id="SDDZ01000008">
    <property type="protein sequence ID" value="RXJ46056.1"/>
    <property type="molecule type" value="Genomic_DNA"/>
</dbReference>
<dbReference type="SUPFAM" id="SSF53756">
    <property type="entry name" value="UDP-Glycosyltransferase/glycogen phosphorylase"/>
    <property type="match status" value="1"/>
</dbReference>
<accession>A0A4Q0XH15</accession>
<comment type="caution">
    <text evidence="3">The sequence shown here is derived from an EMBL/GenBank/DDBJ whole genome shotgun (WGS) entry which is preliminary data.</text>
</comment>
<evidence type="ECO:0000313" key="4">
    <source>
        <dbReference type="Proteomes" id="UP000289792"/>
    </source>
</evidence>
<gene>
    <name evidence="3" type="ORF">ESZ48_13255</name>
</gene>
<sequence length="383" mass="44146">MSKIKTRLWIFIDWYLPAYKAGGPIQSVSNLVGRLKKEFDISIVTSNSDLGEPLALETKDINVWMPKDGYRVMYVDEEHQNKQFYEELFSNNTFDVVYFNSLFSIKYTLLPFWLLRNQPIRRVLASRGMLGKGALAIKPLKKNLFLKLFKVLGLHNKVVWHATAQTEVDEIKDHFGPEIKIMLAPNLSSIGAYGFIEKEKQIHQLNIFFLSRIAIKKNLLGALDTLSNIKINSKIRFNIIGPIDDKVYWQKCGKWIKSLPENINVNYLGAIPNSELPLILKEEHILFLPTYGENFGHVIMESWQNGCPVIISDQTPWLDLESNKLGFDISLERNKKFIEAIEQFCDMSEAEYNVWSASAFNYAKKFVENPEVLEQNKALFLNA</sequence>
<evidence type="ECO:0000313" key="3">
    <source>
        <dbReference type="EMBL" id="RXJ46056.1"/>
    </source>
</evidence>
<dbReference type="RefSeq" id="WP_129017986.1">
    <property type="nucleotide sequence ID" value="NZ_SDDZ01000008.1"/>
</dbReference>
<protein>
    <submittedName>
        <fullName evidence="3">Glycosyltransferase</fullName>
    </submittedName>
</protein>
<dbReference type="Gene3D" id="3.40.50.2000">
    <property type="entry name" value="Glycogen Phosphorylase B"/>
    <property type="match status" value="1"/>
</dbReference>
<evidence type="ECO:0000259" key="2">
    <source>
        <dbReference type="Pfam" id="PF00534"/>
    </source>
</evidence>
<dbReference type="Proteomes" id="UP000289792">
    <property type="component" value="Unassembled WGS sequence"/>
</dbReference>
<dbReference type="AlphaFoldDB" id="A0A4Q0XH15"/>
<keyword evidence="1 3" id="KW-0808">Transferase</keyword>
<dbReference type="PANTHER" id="PTHR46401:SF2">
    <property type="entry name" value="GLYCOSYLTRANSFERASE WBBK-RELATED"/>
    <property type="match status" value="1"/>
</dbReference>
<evidence type="ECO:0000256" key="1">
    <source>
        <dbReference type="ARBA" id="ARBA00022679"/>
    </source>
</evidence>
<reference evidence="3 4" key="1">
    <citation type="submission" date="2019-01" db="EMBL/GenBank/DDBJ databases">
        <title>Genome sequence of the Antarctic species Gelidibacter gilvus ACAM 158(T).</title>
        <authorList>
            <person name="Bowman J.P."/>
        </authorList>
    </citation>
    <scope>NUCLEOTIDE SEQUENCE [LARGE SCALE GENOMIC DNA]</scope>
    <source>
        <strain evidence="3 4">IC158</strain>
    </source>
</reference>
<dbReference type="PANTHER" id="PTHR46401">
    <property type="entry name" value="GLYCOSYLTRANSFERASE WBBK-RELATED"/>
    <property type="match status" value="1"/>
</dbReference>
<dbReference type="GO" id="GO:0009103">
    <property type="term" value="P:lipopolysaccharide biosynthetic process"/>
    <property type="evidence" value="ECO:0007669"/>
    <property type="project" value="TreeGrafter"/>
</dbReference>
<dbReference type="GO" id="GO:0016757">
    <property type="term" value="F:glycosyltransferase activity"/>
    <property type="evidence" value="ECO:0007669"/>
    <property type="project" value="InterPro"/>
</dbReference>
<feature type="domain" description="Glycosyl transferase family 1" evidence="2">
    <location>
        <begin position="205"/>
        <end position="349"/>
    </location>
</feature>
<dbReference type="InterPro" id="IPR001296">
    <property type="entry name" value="Glyco_trans_1"/>
</dbReference>
<dbReference type="Pfam" id="PF00534">
    <property type="entry name" value="Glycos_transf_1"/>
    <property type="match status" value="1"/>
</dbReference>
<dbReference type="OrthoDB" id="9790710at2"/>
<proteinExistence type="predicted"/>
<name>A0A4Q0XH15_9FLAO</name>
<organism evidence="3 4">
    <name type="scientific">Gelidibacter gilvus</name>
    <dbReference type="NCBI Taxonomy" id="59602"/>
    <lineage>
        <taxon>Bacteria</taxon>
        <taxon>Pseudomonadati</taxon>
        <taxon>Bacteroidota</taxon>
        <taxon>Flavobacteriia</taxon>
        <taxon>Flavobacteriales</taxon>
        <taxon>Flavobacteriaceae</taxon>
        <taxon>Gelidibacter</taxon>
    </lineage>
</organism>